<proteinExistence type="predicted"/>
<sequence>MPSGTVPCEEIRSATPGHIASYQAAFIQFKRRVAELYKKHEKELIEANKILLKIEDDQFLDLMTVKTEIQSPCSINEVNQIAQLRIIIKPNPCIGVGPSCTAKQVDFAWSNNCHFFMRAFFGWKFR</sequence>
<keyword evidence="2" id="KW-1185">Reference proteome</keyword>
<evidence type="ECO:0000313" key="2">
    <source>
        <dbReference type="Proteomes" id="UP001060215"/>
    </source>
</evidence>
<dbReference type="EMBL" id="CM045758">
    <property type="protein sequence ID" value="KAI8032073.1"/>
    <property type="molecule type" value="Genomic_DNA"/>
</dbReference>
<protein>
    <submittedName>
        <fullName evidence="1">Uncharacterized protein</fullName>
    </submittedName>
</protein>
<gene>
    <name evidence="1" type="ORF">LOK49_LG01G02298</name>
</gene>
<name>A0ACC0J2V2_9ERIC</name>
<accession>A0ACC0J2V2</accession>
<evidence type="ECO:0000313" key="1">
    <source>
        <dbReference type="EMBL" id="KAI8032073.1"/>
    </source>
</evidence>
<reference evidence="1 2" key="1">
    <citation type="journal article" date="2022" name="Plant J.">
        <title>Chromosome-level genome of Camellia lanceoleosa provides a valuable resource for understanding genome evolution and self-incompatibility.</title>
        <authorList>
            <person name="Gong W."/>
            <person name="Xiao S."/>
            <person name="Wang L."/>
            <person name="Liao Z."/>
            <person name="Chang Y."/>
            <person name="Mo W."/>
            <person name="Hu G."/>
            <person name="Li W."/>
            <person name="Zhao G."/>
            <person name="Zhu H."/>
            <person name="Hu X."/>
            <person name="Ji K."/>
            <person name="Xiang X."/>
            <person name="Song Q."/>
            <person name="Yuan D."/>
            <person name="Jin S."/>
            <person name="Zhang L."/>
        </authorList>
    </citation>
    <scope>NUCLEOTIDE SEQUENCE [LARGE SCALE GENOMIC DNA]</scope>
    <source>
        <strain evidence="1">SQ_2022a</strain>
    </source>
</reference>
<comment type="caution">
    <text evidence="1">The sequence shown here is derived from an EMBL/GenBank/DDBJ whole genome shotgun (WGS) entry which is preliminary data.</text>
</comment>
<dbReference type="Proteomes" id="UP001060215">
    <property type="component" value="Chromosome 1"/>
</dbReference>
<organism evidence="1 2">
    <name type="scientific">Camellia lanceoleosa</name>
    <dbReference type="NCBI Taxonomy" id="1840588"/>
    <lineage>
        <taxon>Eukaryota</taxon>
        <taxon>Viridiplantae</taxon>
        <taxon>Streptophyta</taxon>
        <taxon>Embryophyta</taxon>
        <taxon>Tracheophyta</taxon>
        <taxon>Spermatophyta</taxon>
        <taxon>Magnoliopsida</taxon>
        <taxon>eudicotyledons</taxon>
        <taxon>Gunneridae</taxon>
        <taxon>Pentapetalae</taxon>
        <taxon>asterids</taxon>
        <taxon>Ericales</taxon>
        <taxon>Theaceae</taxon>
        <taxon>Camellia</taxon>
    </lineage>
</organism>